<keyword evidence="2" id="KW-0479">Metal-binding</keyword>
<protein>
    <submittedName>
        <fullName evidence="11">Putative polycomb protein, VEFS-Box</fullName>
    </submittedName>
</protein>
<evidence type="ECO:0000313" key="11">
    <source>
        <dbReference type="EMBL" id="OTF99856.1"/>
    </source>
</evidence>
<dbReference type="PANTHER" id="PTHR22597:SF22">
    <property type="entry name" value="POLYCOMB GROUP PROTEIN EMBRYONIC FLOWER 2-RELATED"/>
    <property type="match status" value="1"/>
</dbReference>
<dbReference type="InterPro" id="IPR019135">
    <property type="entry name" value="Polycomb_protein_VEFS-Box"/>
</dbReference>
<accession>A0A251SLW6</accession>
<keyword evidence="5" id="KW-0805">Transcription regulation</keyword>
<evidence type="ECO:0000256" key="1">
    <source>
        <dbReference type="ARBA" id="ARBA00007416"/>
    </source>
</evidence>
<dbReference type="InParanoid" id="A0A251SLW6"/>
<evidence type="ECO:0000256" key="2">
    <source>
        <dbReference type="ARBA" id="ARBA00022723"/>
    </source>
</evidence>
<dbReference type="Pfam" id="PF09733">
    <property type="entry name" value="VEFS-Box"/>
    <property type="match status" value="1"/>
</dbReference>
<dbReference type="STRING" id="4232.A0A251SLW6"/>
<reference evidence="12" key="1">
    <citation type="journal article" date="2017" name="Nature">
        <title>The sunflower genome provides insights into oil metabolism, flowering and Asterid evolution.</title>
        <authorList>
            <person name="Badouin H."/>
            <person name="Gouzy J."/>
            <person name="Grassa C.J."/>
            <person name="Murat F."/>
            <person name="Staton S.E."/>
            <person name="Cottret L."/>
            <person name="Lelandais-Briere C."/>
            <person name="Owens G.L."/>
            <person name="Carrere S."/>
            <person name="Mayjonade B."/>
            <person name="Legrand L."/>
            <person name="Gill N."/>
            <person name="Kane N.C."/>
            <person name="Bowers J.E."/>
            <person name="Hubner S."/>
            <person name="Bellec A."/>
            <person name="Berard A."/>
            <person name="Berges H."/>
            <person name="Blanchet N."/>
            <person name="Boniface M.C."/>
            <person name="Brunel D."/>
            <person name="Catrice O."/>
            <person name="Chaidir N."/>
            <person name="Claudel C."/>
            <person name="Donnadieu C."/>
            <person name="Faraut T."/>
            <person name="Fievet G."/>
            <person name="Helmstetter N."/>
            <person name="King M."/>
            <person name="Knapp S.J."/>
            <person name="Lai Z."/>
            <person name="Le Paslier M.C."/>
            <person name="Lippi Y."/>
            <person name="Lorenzon L."/>
            <person name="Mandel J.R."/>
            <person name="Marage G."/>
            <person name="Marchand G."/>
            <person name="Marquand E."/>
            <person name="Bret-Mestries E."/>
            <person name="Morien E."/>
            <person name="Nambeesan S."/>
            <person name="Nguyen T."/>
            <person name="Pegot-Espagnet P."/>
            <person name="Pouilly N."/>
            <person name="Raftis F."/>
            <person name="Sallet E."/>
            <person name="Schiex T."/>
            <person name="Thomas J."/>
            <person name="Vandecasteele C."/>
            <person name="Vares D."/>
            <person name="Vear F."/>
            <person name="Vautrin S."/>
            <person name="Crespi M."/>
            <person name="Mangin B."/>
            <person name="Burke J.M."/>
            <person name="Salse J."/>
            <person name="Munos S."/>
            <person name="Vincourt P."/>
            <person name="Rieseberg L.H."/>
            <person name="Langlade N.B."/>
        </authorList>
    </citation>
    <scope>NUCLEOTIDE SEQUENCE [LARGE SCALE GENOMIC DNA]</scope>
    <source>
        <strain evidence="12">cv. SF193</strain>
    </source>
</reference>
<comment type="similarity">
    <text evidence="1">Belongs to the VEFS (VRN2-EMF2-FIS2-SU(Z)12) family.</text>
</comment>
<evidence type="ECO:0000256" key="6">
    <source>
        <dbReference type="ARBA" id="ARBA00023163"/>
    </source>
</evidence>
<dbReference type="GO" id="GO:0008270">
    <property type="term" value="F:zinc ion binding"/>
    <property type="evidence" value="ECO:0007669"/>
    <property type="project" value="UniProtKB-KW"/>
</dbReference>
<evidence type="ECO:0000259" key="9">
    <source>
        <dbReference type="Pfam" id="PF23320"/>
    </source>
</evidence>
<evidence type="ECO:0000256" key="5">
    <source>
        <dbReference type="ARBA" id="ARBA00023015"/>
    </source>
</evidence>
<gene>
    <name evidence="11" type="ORF">HannXRQ_Chr14g0461151</name>
</gene>
<sequence length="569" mass="65565">MCRYQMQRWRRNHRQSQRSSNNFTISPETLRSRIISGSVFEEEQNAAEESFSVYFKPVELYKCLGVRASRKPLFRANCLRYKLEEKHKRRVQLSVSISRSLDDGPQTMHIFPLYVVLARPVPTTNAEALQSIRYRFKRACKVTAFNVAPTMRSPQARFILPEINKLSTEFKSGSLAILLVSFAGITNRTVIDLTEDHMDSPSNEGCCLMGKTLFDFIHFSKENSPKMSIGGRAQFMSTISLSSCYMKLSCSDGEKCLSFRFPHNSEAVVLQQVRVIVTAEELGAKDISPLDVHSYNNTSTDKLPEDQRPRTREVIFFYIYDNDRLHKTQVTEDYTCPFCLLKCASYTGLACHLPASHDLFNYEFRGEGAYQFVFVSAKFNASSAEIVGRKLYPREKEFNFCRRPMRRKKLGRQNQNHAGPLVLDSNKGHDARNQSLLLRRTFVHSRTGQPMALEQVFGDEDSEDEVDDDVADIEDRKRLDRFVDATQHEKLLMHLWNSFKRKQRVVADGHIPWACEAFSTLHRQDFLQSPELRTCWNVFMVKLWEIGLLDAQTMNNCGSILSQNAEKKN</sequence>
<dbReference type="PANTHER" id="PTHR22597">
    <property type="entry name" value="POLYCOMB GROUP PROTEIN"/>
    <property type="match status" value="1"/>
</dbReference>
<name>A0A251SLW6_HELAN</name>
<dbReference type="Proteomes" id="UP000215914">
    <property type="component" value="Chromosome 14"/>
</dbReference>
<dbReference type="EMBL" id="CM007903">
    <property type="protein sequence ID" value="OTF99856.1"/>
    <property type="molecule type" value="Genomic_DNA"/>
</dbReference>
<evidence type="ECO:0000259" key="10">
    <source>
        <dbReference type="Pfam" id="PF24663"/>
    </source>
</evidence>
<evidence type="ECO:0000313" key="12">
    <source>
        <dbReference type="Proteomes" id="UP000215914"/>
    </source>
</evidence>
<keyword evidence="6" id="KW-0804">Transcription</keyword>
<feature type="domain" description="Polycomb protein SUZ12-like zinc finger" evidence="9">
    <location>
        <begin position="312"/>
        <end position="378"/>
    </location>
</feature>
<dbReference type="GO" id="GO:0031490">
    <property type="term" value="F:chromatin DNA binding"/>
    <property type="evidence" value="ECO:0000318"/>
    <property type="project" value="GO_Central"/>
</dbReference>
<evidence type="ECO:0000259" key="8">
    <source>
        <dbReference type="Pfam" id="PF09733"/>
    </source>
</evidence>
<feature type="domain" description="DUF7651" evidence="10">
    <location>
        <begin position="80"/>
        <end position="285"/>
    </location>
</feature>
<dbReference type="InterPro" id="IPR056068">
    <property type="entry name" value="EMF2-like_DUF7651"/>
</dbReference>
<feature type="region of interest" description="Disordered" evidence="7">
    <location>
        <begin position="1"/>
        <end position="23"/>
    </location>
</feature>
<dbReference type="InterPro" id="IPR057540">
    <property type="entry name" value="Znf_SUZ12"/>
</dbReference>
<evidence type="ECO:0000256" key="4">
    <source>
        <dbReference type="ARBA" id="ARBA00022833"/>
    </source>
</evidence>
<proteinExistence type="inferred from homology"/>
<dbReference type="Pfam" id="PF23320">
    <property type="entry name" value="Zn_SUZ12"/>
    <property type="match status" value="1"/>
</dbReference>
<feature type="domain" description="Polycomb protein VEFS-Box" evidence="8">
    <location>
        <begin position="434"/>
        <end position="554"/>
    </location>
</feature>
<organism evidence="11 12">
    <name type="scientific">Helianthus annuus</name>
    <name type="common">Common sunflower</name>
    <dbReference type="NCBI Taxonomy" id="4232"/>
    <lineage>
        <taxon>Eukaryota</taxon>
        <taxon>Viridiplantae</taxon>
        <taxon>Streptophyta</taxon>
        <taxon>Embryophyta</taxon>
        <taxon>Tracheophyta</taxon>
        <taxon>Spermatophyta</taxon>
        <taxon>Magnoliopsida</taxon>
        <taxon>eudicotyledons</taxon>
        <taxon>Gunneridae</taxon>
        <taxon>Pentapetalae</taxon>
        <taxon>asterids</taxon>
        <taxon>campanulids</taxon>
        <taxon>Asterales</taxon>
        <taxon>Asteraceae</taxon>
        <taxon>Asteroideae</taxon>
        <taxon>Heliantheae alliance</taxon>
        <taxon>Heliantheae</taxon>
        <taxon>Helianthus</taxon>
    </lineage>
</organism>
<dbReference type="AlphaFoldDB" id="A0A251SLW6"/>
<keyword evidence="3" id="KW-0863">Zinc-finger</keyword>
<dbReference type="Pfam" id="PF24663">
    <property type="entry name" value="DUF7651"/>
    <property type="match status" value="1"/>
</dbReference>
<evidence type="ECO:0000256" key="3">
    <source>
        <dbReference type="ARBA" id="ARBA00022771"/>
    </source>
</evidence>
<dbReference type="CDD" id="cd21553">
    <property type="entry name" value="VEFS-box_EMF2-like"/>
    <property type="match status" value="1"/>
</dbReference>
<dbReference type="GO" id="GO:0005634">
    <property type="term" value="C:nucleus"/>
    <property type="evidence" value="ECO:0000318"/>
    <property type="project" value="GO_Central"/>
</dbReference>
<evidence type="ECO:0000256" key="7">
    <source>
        <dbReference type="SAM" id="MobiDB-lite"/>
    </source>
</evidence>
<dbReference type="OMA" id="HETSKYK"/>
<keyword evidence="12" id="KW-1185">Reference proteome</keyword>
<keyword evidence="4" id="KW-0862">Zinc</keyword>